<dbReference type="RefSeq" id="WP_273632275.1">
    <property type="nucleotide sequence ID" value="NZ_CP117167.1"/>
</dbReference>
<feature type="signal peptide" evidence="1">
    <location>
        <begin position="1"/>
        <end position="24"/>
    </location>
</feature>
<proteinExistence type="predicted"/>
<dbReference type="Proteomes" id="UP001216139">
    <property type="component" value="Chromosome"/>
</dbReference>
<reference evidence="2 3" key="1">
    <citation type="submission" date="2023-02" db="EMBL/GenBank/DDBJ databases">
        <title>Genome sequence of Mucilaginibacter jinjuensis strain KACC 16571.</title>
        <authorList>
            <person name="Kim S."/>
            <person name="Heo J."/>
            <person name="Kwon S.-W."/>
        </authorList>
    </citation>
    <scope>NUCLEOTIDE SEQUENCE [LARGE SCALE GENOMIC DNA]</scope>
    <source>
        <strain evidence="2 3">KACC 16571</strain>
    </source>
</reference>
<accession>A0ABY7TD92</accession>
<dbReference type="PROSITE" id="PS51257">
    <property type="entry name" value="PROKAR_LIPOPROTEIN"/>
    <property type="match status" value="1"/>
</dbReference>
<keyword evidence="3" id="KW-1185">Reference proteome</keyword>
<organism evidence="2 3">
    <name type="scientific">Mucilaginibacter jinjuensis</name>
    <dbReference type="NCBI Taxonomy" id="1176721"/>
    <lineage>
        <taxon>Bacteria</taxon>
        <taxon>Pseudomonadati</taxon>
        <taxon>Bacteroidota</taxon>
        <taxon>Sphingobacteriia</taxon>
        <taxon>Sphingobacteriales</taxon>
        <taxon>Sphingobacteriaceae</taxon>
        <taxon>Mucilaginibacter</taxon>
    </lineage>
</organism>
<sequence>MYLYKLHSRWFAICYSFFICSALVACRPNVKENKSQYKYFDLKGFIQADSARLNRSNPTISKTVNHNGASESKDLKIANWGHELGLFASSDINKPSWRQSYFVTAKGDSITYKALTPDLKTRELTVTKIAGKVTSIHVINHTKNLLYETSEALTYLPDSVYTIDKFQHVILLGDNRYIIKGKFKR</sequence>
<feature type="chain" id="PRO_5045937052" evidence="1">
    <location>
        <begin position="25"/>
        <end position="185"/>
    </location>
</feature>
<protein>
    <submittedName>
        <fullName evidence="2">Uncharacterized protein</fullName>
    </submittedName>
</protein>
<name>A0ABY7TD92_9SPHI</name>
<dbReference type="EMBL" id="CP117167">
    <property type="protein sequence ID" value="WCT13971.1"/>
    <property type="molecule type" value="Genomic_DNA"/>
</dbReference>
<keyword evidence="1" id="KW-0732">Signal</keyword>
<gene>
    <name evidence="2" type="ORF">PQO05_08495</name>
</gene>
<evidence type="ECO:0000313" key="3">
    <source>
        <dbReference type="Proteomes" id="UP001216139"/>
    </source>
</evidence>
<evidence type="ECO:0000313" key="2">
    <source>
        <dbReference type="EMBL" id="WCT13971.1"/>
    </source>
</evidence>
<evidence type="ECO:0000256" key="1">
    <source>
        <dbReference type="SAM" id="SignalP"/>
    </source>
</evidence>